<feature type="region of interest" description="Disordered" evidence="5">
    <location>
        <begin position="1"/>
        <end position="119"/>
    </location>
</feature>
<dbReference type="AlphaFoldDB" id="A0A6G1HZP7"/>
<dbReference type="InterPro" id="IPR001781">
    <property type="entry name" value="Znf_LIM"/>
</dbReference>
<dbReference type="PROSITE" id="PS50023">
    <property type="entry name" value="LIM_DOMAIN_2"/>
    <property type="match status" value="2"/>
</dbReference>
<dbReference type="PROSITE" id="PS00478">
    <property type="entry name" value="LIM_DOMAIN_1"/>
    <property type="match status" value="2"/>
</dbReference>
<feature type="compositionally biased region" description="Polar residues" evidence="5">
    <location>
        <begin position="370"/>
        <end position="385"/>
    </location>
</feature>
<feature type="domain" description="LIM zinc-binding" evidence="6">
    <location>
        <begin position="650"/>
        <end position="740"/>
    </location>
</feature>
<dbReference type="CDD" id="cd08368">
    <property type="entry name" value="LIM"/>
    <property type="match status" value="2"/>
</dbReference>
<dbReference type="Gene3D" id="2.10.110.10">
    <property type="entry name" value="Cysteine Rich Protein"/>
    <property type="match status" value="3"/>
</dbReference>
<dbReference type="GO" id="GO:0030036">
    <property type="term" value="P:actin cytoskeleton organization"/>
    <property type="evidence" value="ECO:0007669"/>
    <property type="project" value="TreeGrafter"/>
</dbReference>
<evidence type="ECO:0000313" key="7">
    <source>
        <dbReference type="EMBL" id="KAF2401533.1"/>
    </source>
</evidence>
<gene>
    <name evidence="7" type="ORF">EJ06DRAFT_529639</name>
</gene>
<sequence>MLHRSKSKERASLPGPTFMSKEQMGDYLQDLRANRPSRPTGARPPPATFASKRQSMTNMSSIRSRVVDPVEALSLPRSSSAQGFRKPPPRPEYTTFTSDPHAGRPLARAPTDTATEDDAAAYELEEIPIPYIERPERWLERHEAHKLRQALQDVDEKTEHRVHTAAQQEASELVWKHQNPASAYQNPDAPYDYREHLRRESRGQVRAHSHSHSRTSSTARVPVPAGLQNRTGKVRGNDSSSSSRSVSGASKTTSASGSVRVPSDSSLKVPESGDDLQGKSGGQGQQQRKRSVQFAEPATDVPRAKDESRKTSMTSTSSGSTTATTTTKEIKDKEVKDKEIKVSNIAIAARMASNAVPHHLRNPFSRLRSTKGTSIRPSPSTTASGTPLHRIEIQRNPPTQSRNPAYTRNSPTEPAPAPPEDVKMKDGKEVRSDDIRKATSMSLRDRSAKLPTPVMVSDNPGRPIVSFDPGWRPREVELKEEVSRAPTPSRALPAVPGVGNAAARPVSVPAVAPPTIAVEDRSTVPTANQDRTRVPIPSIAVNDAPSVSGGRPPVPTISIGAPPVPSTSLGFPPVPSISVNAAPSISVNPPIPTIAVNDTPSISVTPSIAVTPSTSNTPNSSRPLPTPGPRKSWGATNKPHITPHALRSPGLCAACALPISGRIVGAAGARFHPECFRCHHCGEGLECVAFYPEPEGAREARIARINARLRGEEVPGEEGEDGDEGLRFYCHLDFHEFFSPRCKSCKTPIEGEVVVACGAEWHVGHFFCAQCGDPFDAQTPFVEKEGYAWCVGCHTHRYSAKCAKCRKPVTEMVVRALGREWHEGCFCCVECKGPFSDGRYFLRPGRETEPFCPGCEERRLKA</sequence>
<evidence type="ECO:0000313" key="8">
    <source>
        <dbReference type="Proteomes" id="UP000799640"/>
    </source>
</evidence>
<dbReference type="FunFam" id="2.10.110.10:FF:000077">
    <property type="entry name" value="LIM domain protein"/>
    <property type="match status" value="1"/>
</dbReference>
<reference evidence="7" key="1">
    <citation type="journal article" date="2020" name="Stud. Mycol.">
        <title>101 Dothideomycetes genomes: a test case for predicting lifestyles and emergence of pathogens.</title>
        <authorList>
            <person name="Haridas S."/>
            <person name="Albert R."/>
            <person name="Binder M."/>
            <person name="Bloem J."/>
            <person name="Labutti K."/>
            <person name="Salamov A."/>
            <person name="Andreopoulos B."/>
            <person name="Baker S."/>
            <person name="Barry K."/>
            <person name="Bills G."/>
            <person name="Bluhm B."/>
            <person name="Cannon C."/>
            <person name="Castanera R."/>
            <person name="Culley D."/>
            <person name="Daum C."/>
            <person name="Ezra D."/>
            <person name="Gonzalez J."/>
            <person name="Henrissat B."/>
            <person name="Kuo A."/>
            <person name="Liang C."/>
            <person name="Lipzen A."/>
            <person name="Lutzoni F."/>
            <person name="Magnuson J."/>
            <person name="Mondo S."/>
            <person name="Nolan M."/>
            <person name="Ohm R."/>
            <person name="Pangilinan J."/>
            <person name="Park H.-J."/>
            <person name="Ramirez L."/>
            <person name="Alfaro M."/>
            <person name="Sun H."/>
            <person name="Tritt A."/>
            <person name="Yoshinaga Y."/>
            <person name="Zwiers L.-H."/>
            <person name="Turgeon B."/>
            <person name="Goodwin S."/>
            <person name="Spatafora J."/>
            <person name="Crous P."/>
            <person name="Grigoriev I."/>
        </authorList>
    </citation>
    <scope>NUCLEOTIDE SEQUENCE</scope>
    <source>
        <strain evidence="7">CBS 262.69</strain>
    </source>
</reference>
<feature type="region of interest" description="Disordered" evidence="5">
    <location>
        <begin position="358"/>
        <end position="431"/>
    </location>
</feature>
<dbReference type="EMBL" id="ML996693">
    <property type="protein sequence ID" value="KAF2401533.1"/>
    <property type="molecule type" value="Genomic_DNA"/>
</dbReference>
<keyword evidence="8" id="KW-1185">Reference proteome</keyword>
<dbReference type="GO" id="GO:0051371">
    <property type="term" value="F:muscle alpha-actinin binding"/>
    <property type="evidence" value="ECO:0007669"/>
    <property type="project" value="TreeGrafter"/>
</dbReference>
<evidence type="ECO:0000259" key="6">
    <source>
        <dbReference type="PROSITE" id="PS50023"/>
    </source>
</evidence>
<dbReference type="SUPFAM" id="SSF57716">
    <property type="entry name" value="Glucocorticoid receptor-like (DNA-binding domain)"/>
    <property type="match status" value="2"/>
</dbReference>
<dbReference type="GO" id="GO:0003779">
    <property type="term" value="F:actin binding"/>
    <property type="evidence" value="ECO:0007669"/>
    <property type="project" value="TreeGrafter"/>
</dbReference>
<feature type="compositionally biased region" description="Basic and acidic residues" evidence="5">
    <location>
        <begin position="191"/>
        <end position="203"/>
    </location>
</feature>
<dbReference type="GO" id="GO:0046872">
    <property type="term" value="F:metal ion binding"/>
    <property type="evidence" value="ECO:0007669"/>
    <property type="project" value="UniProtKB-KW"/>
</dbReference>
<organism evidence="7 8">
    <name type="scientific">Trichodelitschia bisporula</name>
    <dbReference type="NCBI Taxonomy" id="703511"/>
    <lineage>
        <taxon>Eukaryota</taxon>
        <taxon>Fungi</taxon>
        <taxon>Dikarya</taxon>
        <taxon>Ascomycota</taxon>
        <taxon>Pezizomycotina</taxon>
        <taxon>Dothideomycetes</taxon>
        <taxon>Dothideomycetes incertae sedis</taxon>
        <taxon>Phaeotrichales</taxon>
        <taxon>Phaeotrichaceae</taxon>
        <taxon>Trichodelitschia</taxon>
    </lineage>
</organism>
<keyword evidence="3 4" id="KW-0440">LIM domain</keyword>
<dbReference type="GO" id="GO:0030695">
    <property type="term" value="F:GTPase regulator activity"/>
    <property type="evidence" value="ECO:0007669"/>
    <property type="project" value="UniProtKB-ARBA"/>
</dbReference>
<keyword evidence="2 4" id="KW-0862">Zinc</keyword>
<dbReference type="OrthoDB" id="15567at2759"/>
<dbReference type="InterPro" id="IPR050604">
    <property type="entry name" value="PDZ-LIM_domain"/>
</dbReference>
<feature type="domain" description="LIM zinc-binding" evidence="6">
    <location>
        <begin position="800"/>
        <end position="862"/>
    </location>
</feature>
<evidence type="ECO:0000256" key="2">
    <source>
        <dbReference type="ARBA" id="ARBA00022833"/>
    </source>
</evidence>
<proteinExistence type="predicted"/>
<evidence type="ECO:0000256" key="3">
    <source>
        <dbReference type="ARBA" id="ARBA00023038"/>
    </source>
</evidence>
<dbReference type="SMART" id="SM00132">
    <property type="entry name" value="LIM"/>
    <property type="match status" value="3"/>
</dbReference>
<feature type="compositionally biased region" description="Low complexity" evidence="5">
    <location>
        <begin position="611"/>
        <end position="623"/>
    </location>
</feature>
<feature type="region of interest" description="Disordered" evidence="5">
    <location>
        <begin position="607"/>
        <end position="638"/>
    </location>
</feature>
<feature type="compositionally biased region" description="Basic and acidic residues" evidence="5">
    <location>
        <begin position="420"/>
        <end position="431"/>
    </location>
</feature>
<feature type="compositionally biased region" description="Polar residues" evidence="5">
    <location>
        <begin position="51"/>
        <end position="63"/>
    </location>
</feature>
<dbReference type="GO" id="GO:0031941">
    <property type="term" value="C:filamentous actin"/>
    <property type="evidence" value="ECO:0007669"/>
    <property type="project" value="TreeGrafter"/>
</dbReference>
<feature type="compositionally biased region" description="Polar residues" evidence="5">
    <location>
        <begin position="396"/>
        <end position="412"/>
    </location>
</feature>
<evidence type="ECO:0000256" key="5">
    <source>
        <dbReference type="SAM" id="MobiDB-lite"/>
    </source>
</evidence>
<accession>A0A6G1HZP7</accession>
<feature type="region of interest" description="Disordered" evidence="5">
    <location>
        <begin position="146"/>
        <end position="330"/>
    </location>
</feature>
<dbReference type="Proteomes" id="UP000799640">
    <property type="component" value="Unassembled WGS sequence"/>
</dbReference>
<dbReference type="GO" id="GO:0001725">
    <property type="term" value="C:stress fiber"/>
    <property type="evidence" value="ECO:0007669"/>
    <property type="project" value="TreeGrafter"/>
</dbReference>
<keyword evidence="1 4" id="KW-0479">Metal-binding</keyword>
<protein>
    <recommendedName>
        <fullName evidence="6">LIM zinc-binding domain-containing protein</fullName>
    </recommendedName>
</protein>
<dbReference type="PANTHER" id="PTHR24214">
    <property type="entry name" value="PDZ AND LIM DOMAIN PROTEIN ZASP"/>
    <property type="match status" value="1"/>
</dbReference>
<feature type="compositionally biased region" description="Low complexity" evidence="5">
    <location>
        <begin position="239"/>
        <end position="259"/>
    </location>
</feature>
<name>A0A6G1HZP7_9PEZI</name>
<evidence type="ECO:0000256" key="4">
    <source>
        <dbReference type="PROSITE-ProRule" id="PRU00125"/>
    </source>
</evidence>
<dbReference type="PANTHER" id="PTHR24214:SF38">
    <property type="entry name" value="PDZ AND LIM DOMAIN PROTEIN ZASP-RELATED"/>
    <property type="match status" value="1"/>
</dbReference>
<evidence type="ECO:0000256" key="1">
    <source>
        <dbReference type="ARBA" id="ARBA00022723"/>
    </source>
</evidence>
<feature type="compositionally biased region" description="Low complexity" evidence="5">
    <location>
        <begin position="311"/>
        <end position="327"/>
    </location>
</feature>
<dbReference type="Pfam" id="PF00412">
    <property type="entry name" value="LIM"/>
    <property type="match status" value="3"/>
</dbReference>